<feature type="compositionally biased region" description="Low complexity" evidence="1">
    <location>
        <begin position="15"/>
        <end position="24"/>
    </location>
</feature>
<proteinExistence type="predicted"/>
<name>A0A0V1KI22_9BILA</name>
<comment type="caution">
    <text evidence="2">The sequence shown here is derived from an EMBL/GenBank/DDBJ whole genome shotgun (WGS) entry which is preliminary data.</text>
</comment>
<keyword evidence="3" id="KW-1185">Reference proteome</keyword>
<protein>
    <submittedName>
        <fullName evidence="2">Uncharacterized protein</fullName>
    </submittedName>
</protein>
<accession>A0A0V1KI22</accession>
<reference evidence="2 3" key="1">
    <citation type="submission" date="2015-05" db="EMBL/GenBank/DDBJ databases">
        <title>Evolution of Trichinella species and genotypes.</title>
        <authorList>
            <person name="Korhonen P.K."/>
            <person name="Edoardo P."/>
            <person name="Giuseppe L.R."/>
            <person name="Gasser R.B."/>
        </authorList>
    </citation>
    <scope>NUCLEOTIDE SEQUENCE [LARGE SCALE GENOMIC DNA]</scope>
    <source>
        <strain evidence="2">ISS10</strain>
    </source>
</reference>
<dbReference type="EMBL" id="JYDW01002020">
    <property type="protein sequence ID" value="KRZ46851.1"/>
    <property type="molecule type" value="Genomic_DNA"/>
</dbReference>
<evidence type="ECO:0000313" key="3">
    <source>
        <dbReference type="Proteomes" id="UP000054721"/>
    </source>
</evidence>
<organism evidence="2 3">
    <name type="scientific">Trichinella nativa</name>
    <dbReference type="NCBI Taxonomy" id="6335"/>
    <lineage>
        <taxon>Eukaryota</taxon>
        <taxon>Metazoa</taxon>
        <taxon>Ecdysozoa</taxon>
        <taxon>Nematoda</taxon>
        <taxon>Enoplea</taxon>
        <taxon>Dorylaimia</taxon>
        <taxon>Trichinellida</taxon>
        <taxon>Trichinellidae</taxon>
        <taxon>Trichinella</taxon>
    </lineage>
</organism>
<dbReference type="AlphaFoldDB" id="A0A0V1KI22"/>
<gene>
    <name evidence="2" type="ORF">T02_15075</name>
</gene>
<evidence type="ECO:0000313" key="2">
    <source>
        <dbReference type="EMBL" id="KRZ46851.1"/>
    </source>
</evidence>
<evidence type="ECO:0000256" key="1">
    <source>
        <dbReference type="SAM" id="MobiDB-lite"/>
    </source>
</evidence>
<dbReference type="Proteomes" id="UP000054721">
    <property type="component" value="Unassembled WGS sequence"/>
</dbReference>
<sequence>MHSSEYCAAPKGELSWKSSSSSLLFPQPEELRGPCSNSKGEKPEAS</sequence>
<feature type="region of interest" description="Disordered" evidence="1">
    <location>
        <begin position="1"/>
        <end position="46"/>
    </location>
</feature>